<dbReference type="InterPro" id="IPR001647">
    <property type="entry name" value="HTH_TetR"/>
</dbReference>
<evidence type="ECO:0000256" key="2">
    <source>
        <dbReference type="SAM" id="MobiDB-lite"/>
    </source>
</evidence>
<accession>A0ABX0MK71</accession>
<organism evidence="5 6">
    <name type="scientific">Massilia aquatica</name>
    <dbReference type="NCBI Taxonomy" id="2609000"/>
    <lineage>
        <taxon>Bacteria</taxon>
        <taxon>Pseudomonadati</taxon>
        <taxon>Pseudomonadota</taxon>
        <taxon>Betaproteobacteria</taxon>
        <taxon>Burkholderiales</taxon>
        <taxon>Oxalobacteraceae</taxon>
        <taxon>Telluria group</taxon>
        <taxon>Massilia</taxon>
    </lineage>
</organism>
<proteinExistence type="predicted"/>
<dbReference type="Pfam" id="PF00440">
    <property type="entry name" value="TetR_N"/>
    <property type="match status" value="1"/>
</dbReference>
<gene>
    <name evidence="5" type="ORF">F1609_31695</name>
</gene>
<reference evidence="5 6" key="1">
    <citation type="submission" date="2019-09" db="EMBL/GenBank/DDBJ databases">
        <title>Taxonomy of Antarctic Massilia spp.: description of Massilia rubra sp. nov., Massilia aquatica sp. nov., Massilia mucilaginosa sp. nov., Massilia frigida sp. nov. isolated from streams, lakes and regoliths.</title>
        <authorList>
            <person name="Holochova P."/>
            <person name="Sedlacek I."/>
            <person name="Kralova S."/>
            <person name="Maslanova I."/>
            <person name="Busse H.-J."/>
            <person name="Stankova E."/>
            <person name="Vrbovska V."/>
            <person name="Kovarovic V."/>
            <person name="Bartak M."/>
            <person name="Svec P."/>
            <person name="Pantucek R."/>
        </authorList>
    </citation>
    <scope>NUCLEOTIDE SEQUENCE [LARGE SCALE GENOMIC DNA]</scope>
    <source>
        <strain evidence="5 6">CCM 8693</strain>
    </source>
</reference>
<dbReference type="Gene3D" id="1.10.357.10">
    <property type="entry name" value="Tetracycline Repressor, domain 2"/>
    <property type="match status" value="1"/>
</dbReference>
<evidence type="ECO:0000313" key="5">
    <source>
        <dbReference type="EMBL" id="NHZ44687.1"/>
    </source>
</evidence>
<dbReference type="Proteomes" id="UP000819052">
    <property type="component" value="Unassembled WGS sequence"/>
</dbReference>
<feature type="domain" description="HTH tetR-type" evidence="3">
    <location>
        <begin position="23"/>
        <end position="50"/>
    </location>
</feature>
<dbReference type="SUPFAM" id="SSF46689">
    <property type="entry name" value="Homeodomain-like"/>
    <property type="match status" value="1"/>
</dbReference>
<evidence type="ECO:0000259" key="4">
    <source>
        <dbReference type="Pfam" id="PF17918"/>
    </source>
</evidence>
<dbReference type="Pfam" id="PF17918">
    <property type="entry name" value="TetR_C_15"/>
    <property type="match status" value="1"/>
</dbReference>
<evidence type="ECO:0000259" key="3">
    <source>
        <dbReference type="Pfam" id="PF00440"/>
    </source>
</evidence>
<feature type="domain" description="Tetracyclin repressor SlmA-like C-terminal" evidence="4">
    <location>
        <begin position="61"/>
        <end position="130"/>
    </location>
</feature>
<feature type="region of interest" description="Disordered" evidence="2">
    <location>
        <begin position="143"/>
        <end position="178"/>
    </location>
</feature>
<evidence type="ECO:0000313" key="6">
    <source>
        <dbReference type="Proteomes" id="UP000819052"/>
    </source>
</evidence>
<keyword evidence="1" id="KW-0238">DNA-binding</keyword>
<dbReference type="InterPro" id="IPR041669">
    <property type="entry name" value="TetR_C_15"/>
</dbReference>
<sequence length="178" mass="19455">MPAIPRPRKEPRQARSKHTVETILEATARVFAEHGYAGTNTNLIADKAGLEFPFFDAPRSESEPDRGIFQRVRTLLDDWRAAITPQDLDLATWVMLHIIESMVHAAVIDPPRFAINAIESAIVDAVMGYLTLGKPCAAGRPAAARSAPVHRTAPATPQSGRADAAPRSTWSGLPRRCR</sequence>
<keyword evidence="6" id="KW-1185">Reference proteome</keyword>
<dbReference type="EMBL" id="VVIW01000037">
    <property type="protein sequence ID" value="NHZ44687.1"/>
    <property type="molecule type" value="Genomic_DNA"/>
</dbReference>
<comment type="caution">
    <text evidence="5">The sequence shown here is derived from an EMBL/GenBank/DDBJ whole genome shotgun (WGS) entry which is preliminary data.</text>
</comment>
<dbReference type="InterPro" id="IPR009057">
    <property type="entry name" value="Homeodomain-like_sf"/>
</dbReference>
<protein>
    <submittedName>
        <fullName evidence="5">Helix-turn-helix transcriptional regulator</fullName>
    </submittedName>
</protein>
<name>A0ABX0MK71_9BURK</name>
<evidence type="ECO:0000256" key="1">
    <source>
        <dbReference type="ARBA" id="ARBA00023125"/>
    </source>
</evidence>